<protein>
    <submittedName>
        <fullName evidence="1">Uncharacterized protein</fullName>
    </submittedName>
</protein>
<comment type="caution">
    <text evidence="1">The sequence shown here is derived from an EMBL/GenBank/DDBJ whole genome shotgun (WGS) entry which is preliminary data.</text>
</comment>
<reference evidence="1 2" key="1">
    <citation type="submission" date="2009-10" db="EMBL/GenBank/DDBJ databases">
        <authorList>
            <person name="Weinstock G."/>
            <person name="Sodergren E."/>
            <person name="Clifton S."/>
            <person name="Fulton L."/>
            <person name="Fulton B."/>
            <person name="Courtney L."/>
            <person name="Fronick C."/>
            <person name="Harrison M."/>
            <person name="Strong C."/>
            <person name="Farmer C."/>
            <person name="Delahaunty K."/>
            <person name="Markovic C."/>
            <person name="Hall O."/>
            <person name="Minx P."/>
            <person name="Tomlinson C."/>
            <person name="Mitreva M."/>
            <person name="Nelson J."/>
            <person name="Hou S."/>
            <person name="Wollam A."/>
            <person name="Pepin K.H."/>
            <person name="Johnson M."/>
            <person name="Bhonagiri V."/>
            <person name="Nash W.E."/>
            <person name="Warren W."/>
            <person name="Chinwalla A."/>
            <person name="Mardis E.R."/>
            <person name="Wilson R.K."/>
        </authorList>
    </citation>
    <scope>NUCLEOTIDE SEQUENCE [LARGE SCALE GENOMIC DNA]</scope>
    <source>
        <strain evidence="1 2">ATCC 14685</strain>
    </source>
</reference>
<proteinExistence type="predicted"/>
<dbReference type="Proteomes" id="UP000003294">
    <property type="component" value="Unassembled WGS sequence"/>
</dbReference>
<gene>
    <name evidence="1" type="ORF">NEICINOT_04162</name>
</gene>
<accession>D0W3C4</accession>
<sequence length="39" mass="4646">MVPSEAIGGFTVYEIKSSFEFWQERIMRSLHKLCRNQAR</sequence>
<name>D0W3C4_NEICI</name>
<organism evidence="1 2">
    <name type="scientific">Neisseria cinerea ATCC 14685</name>
    <dbReference type="NCBI Taxonomy" id="546262"/>
    <lineage>
        <taxon>Bacteria</taxon>
        <taxon>Pseudomonadati</taxon>
        <taxon>Pseudomonadota</taxon>
        <taxon>Betaproteobacteria</taxon>
        <taxon>Neisseriales</taxon>
        <taxon>Neisseriaceae</taxon>
        <taxon>Neisseria</taxon>
    </lineage>
</organism>
<dbReference type="EMBL" id="ACDY02000006">
    <property type="protein sequence ID" value="EEZ71579.1"/>
    <property type="molecule type" value="Genomic_DNA"/>
</dbReference>
<evidence type="ECO:0000313" key="1">
    <source>
        <dbReference type="EMBL" id="EEZ71579.1"/>
    </source>
</evidence>
<evidence type="ECO:0000313" key="2">
    <source>
        <dbReference type="Proteomes" id="UP000003294"/>
    </source>
</evidence>
<dbReference type="AlphaFoldDB" id="D0W3C4"/>